<dbReference type="GO" id="GO:0004674">
    <property type="term" value="F:protein serine/threonine kinase activity"/>
    <property type="evidence" value="ECO:0007669"/>
    <property type="project" value="UniProtKB-KW"/>
</dbReference>
<evidence type="ECO:0000256" key="2">
    <source>
        <dbReference type="ARBA" id="ARBA00022527"/>
    </source>
</evidence>
<keyword evidence="6" id="KW-0067">ATP-binding</keyword>
<dbReference type="EC" id="2.7.11.1" evidence="1"/>
<keyword evidence="4" id="KW-0547">Nucleotide-binding</keyword>
<dbReference type="PROSITE" id="PS50011">
    <property type="entry name" value="PROTEIN_KINASE_DOM"/>
    <property type="match status" value="1"/>
</dbReference>
<proteinExistence type="predicted"/>
<feature type="compositionally biased region" description="Pro residues" evidence="7">
    <location>
        <begin position="387"/>
        <end position="397"/>
    </location>
</feature>
<dbReference type="CDD" id="cd14014">
    <property type="entry name" value="STKc_PknB_like"/>
    <property type="match status" value="1"/>
</dbReference>
<dbReference type="Gene3D" id="1.10.510.10">
    <property type="entry name" value="Transferase(Phosphotransferase) domain 1"/>
    <property type="match status" value="1"/>
</dbReference>
<dbReference type="eggNOG" id="COG0515">
    <property type="taxonomic scope" value="Bacteria"/>
</dbReference>
<feature type="region of interest" description="Disordered" evidence="7">
    <location>
        <begin position="543"/>
        <end position="566"/>
    </location>
</feature>
<dbReference type="PANTHER" id="PTHR43289">
    <property type="entry name" value="MITOGEN-ACTIVATED PROTEIN KINASE KINASE KINASE 20-RELATED"/>
    <property type="match status" value="1"/>
</dbReference>
<dbReference type="SMART" id="SM00220">
    <property type="entry name" value="S_TKc"/>
    <property type="match status" value="1"/>
</dbReference>
<evidence type="ECO:0000313" key="10">
    <source>
        <dbReference type="Proteomes" id="UP000019678"/>
    </source>
</evidence>
<dbReference type="InterPro" id="IPR000719">
    <property type="entry name" value="Prot_kinase_dom"/>
</dbReference>
<dbReference type="Pfam" id="PF00069">
    <property type="entry name" value="Pkinase"/>
    <property type="match status" value="1"/>
</dbReference>
<dbReference type="AlphaFoldDB" id="A0A017T110"/>
<dbReference type="STRING" id="1192034.CAP_7318"/>
<evidence type="ECO:0000313" key="9">
    <source>
        <dbReference type="EMBL" id="EYF02246.1"/>
    </source>
</evidence>
<evidence type="ECO:0000256" key="7">
    <source>
        <dbReference type="SAM" id="MobiDB-lite"/>
    </source>
</evidence>
<dbReference type="Gene3D" id="3.30.200.20">
    <property type="entry name" value="Phosphorylase Kinase, domain 1"/>
    <property type="match status" value="1"/>
</dbReference>
<keyword evidence="3" id="KW-0808">Transferase</keyword>
<gene>
    <name evidence="9" type="ORF">CAP_7318</name>
</gene>
<evidence type="ECO:0000256" key="3">
    <source>
        <dbReference type="ARBA" id="ARBA00022679"/>
    </source>
</evidence>
<comment type="caution">
    <text evidence="9">The sequence shown here is derived from an EMBL/GenBank/DDBJ whole genome shotgun (WGS) entry which is preliminary data.</text>
</comment>
<dbReference type="GO" id="GO:0005524">
    <property type="term" value="F:ATP binding"/>
    <property type="evidence" value="ECO:0007669"/>
    <property type="project" value="UniProtKB-KW"/>
</dbReference>
<evidence type="ECO:0000256" key="1">
    <source>
        <dbReference type="ARBA" id="ARBA00012513"/>
    </source>
</evidence>
<feature type="domain" description="Protein kinase" evidence="8">
    <location>
        <begin position="30"/>
        <end position="295"/>
    </location>
</feature>
<dbReference type="FunFam" id="1.10.510.10:FF:000021">
    <property type="entry name" value="Serine/threonine protein kinase"/>
    <property type="match status" value="1"/>
</dbReference>
<dbReference type="EMBL" id="ASRX01000063">
    <property type="protein sequence ID" value="EYF02246.1"/>
    <property type="molecule type" value="Genomic_DNA"/>
</dbReference>
<feature type="compositionally biased region" description="Low complexity" evidence="7">
    <location>
        <begin position="428"/>
        <end position="470"/>
    </location>
</feature>
<feature type="compositionally biased region" description="Polar residues" evidence="7">
    <location>
        <begin position="336"/>
        <end position="346"/>
    </location>
</feature>
<protein>
    <recommendedName>
        <fullName evidence="1">non-specific serine/threonine protein kinase</fullName>
        <ecNumber evidence="1">2.7.11.1</ecNumber>
    </recommendedName>
</protein>
<keyword evidence="5 9" id="KW-0418">Kinase</keyword>
<accession>A0A017T110</accession>
<evidence type="ECO:0000256" key="6">
    <source>
        <dbReference type="ARBA" id="ARBA00022840"/>
    </source>
</evidence>
<feature type="compositionally biased region" description="Pro residues" evidence="7">
    <location>
        <begin position="367"/>
        <end position="380"/>
    </location>
</feature>
<feature type="region of interest" description="Disordered" evidence="7">
    <location>
        <begin position="428"/>
        <end position="471"/>
    </location>
</feature>
<feature type="region of interest" description="Disordered" evidence="7">
    <location>
        <begin position="303"/>
        <end position="401"/>
    </location>
</feature>
<evidence type="ECO:0000256" key="5">
    <source>
        <dbReference type="ARBA" id="ARBA00022777"/>
    </source>
</evidence>
<keyword evidence="10" id="KW-1185">Reference proteome</keyword>
<dbReference type="Proteomes" id="UP000019678">
    <property type="component" value="Unassembled WGS sequence"/>
</dbReference>
<keyword evidence="2 9" id="KW-0723">Serine/threonine-protein kinase</keyword>
<evidence type="ECO:0000259" key="8">
    <source>
        <dbReference type="PROSITE" id="PS50011"/>
    </source>
</evidence>
<dbReference type="InterPro" id="IPR011009">
    <property type="entry name" value="Kinase-like_dom_sf"/>
</dbReference>
<name>A0A017T110_9BACT</name>
<organism evidence="9 10">
    <name type="scientific">Chondromyces apiculatus DSM 436</name>
    <dbReference type="NCBI Taxonomy" id="1192034"/>
    <lineage>
        <taxon>Bacteria</taxon>
        <taxon>Pseudomonadati</taxon>
        <taxon>Myxococcota</taxon>
        <taxon>Polyangia</taxon>
        <taxon>Polyangiales</taxon>
        <taxon>Polyangiaceae</taxon>
        <taxon>Chondromyces</taxon>
    </lineage>
</organism>
<dbReference type="PROSITE" id="PS00108">
    <property type="entry name" value="PROTEIN_KINASE_ST"/>
    <property type="match status" value="1"/>
</dbReference>
<feature type="compositionally biased region" description="Low complexity" evidence="7">
    <location>
        <begin position="321"/>
        <end position="335"/>
    </location>
</feature>
<dbReference type="OrthoDB" id="5481250at2"/>
<evidence type="ECO:0000256" key="4">
    <source>
        <dbReference type="ARBA" id="ARBA00022741"/>
    </source>
</evidence>
<reference evidence="9 10" key="1">
    <citation type="submission" date="2013-05" db="EMBL/GenBank/DDBJ databases">
        <title>Genome assembly of Chondromyces apiculatus DSM 436.</title>
        <authorList>
            <person name="Sharma G."/>
            <person name="Khatri I."/>
            <person name="Kaur C."/>
            <person name="Mayilraj S."/>
            <person name="Subramanian S."/>
        </authorList>
    </citation>
    <scope>NUCLEOTIDE SEQUENCE [LARGE SCALE GENOMIC DNA]</scope>
    <source>
        <strain evidence="9 10">DSM 436</strain>
    </source>
</reference>
<dbReference type="InterPro" id="IPR008271">
    <property type="entry name" value="Ser/Thr_kinase_AS"/>
</dbReference>
<sequence>MSDDRHREGTGSARAALSDPLIGRVINDRFKIISVIARGGMGKVYRAEQAPLGRICALKVLSPKYDGDRDPEFHRRFVLEAETASKLSHPNTVTVFDYGQSDDIYYIAMEYIEGKTMHRVLREEGPFSEQRTSYIARQICRSLREAHSIGVVHRDLKPGNVLLVSHEDEQDHVKVLDFGLVKDVESGQDLTQQGLFMGSPKYMAPEQVTGGEISARTDIYALGVIMYEMMTGKVPFDRGASVSTLMAHVHDVVPRMYEAYPDLQISPAMEALIYRCLEKDSRARYASMNDVLAALKRTGGAGLSDTNEVLPAMTGPYTRTSRPSLSASGELSSASVNYSGAYSGPQSVPPTSPITYSGLLSPDVGSQPPPGASVFVPPPITDSLGPRPRPPSSPPGGMPAGNTRRILPWVAAGVCALVIGVGVMVSTGSKTSEGSSGQAVTPPQAPVTAAPAPTPTAAPQVPTATADPQARPASLTIDVESNPTGAMVLEGPKELCATTPCRITWHGDEAAPTVKHELTFEKKGFKPTKVSVMGAEDRVKIKLDPAPAGRLGGPKPEGYKDNPFGN</sequence>
<dbReference type="SUPFAM" id="SSF56112">
    <property type="entry name" value="Protein kinase-like (PK-like)"/>
    <property type="match status" value="1"/>
</dbReference>
<dbReference type="PANTHER" id="PTHR43289:SF6">
    <property type="entry name" value="SERINE_THREONINE-PROTEIN KINASE NEKL-3"/>
    <property type="match status" value="1"/>
</dbReference>